<dbReference type="Pfam" id="PF05895">
    <property type="entry name" value="DUF859"/>
    <property type="match status" value="1"/>
</dbReference>
<dbReference type="Proteomes" id="UP000002581">
    <property type="component" value="Segment"/>
</dbReference>
<keyword evidence="2" id="KW-1185">Reference proteome</keyword>
<name>O80185_9CAUD</name>
<organism evidence="1 2">
    <name type="scientific">Streptococcus phage Sfi11</name>
    <dbReference type="NCBI Taxonomy" id="2681625"/>
    <lineage>
        <taxon>Viruses</taxon>
        <taxon>Duplodnaviria</taxon>
        <taxon>Heunggongvirae</taxon>
        <taxon>Uroviricota</taxon>
        <taxon>Caudoviricetes</taxon>
        <taxon>Aliceevansviridae</taxon>
        <taxon>Brussowvirus</taxon>
        <taxon>Brussowvirus Sfi11</taxon>
    </lineage>
</organism>
<reference evidence="1 2" key="1">
    <citation type="journal article" date="1998" name="Virology">
        <title>The structural gene module in Streptococcus thermophilus bacteriophage phi Sfi11 shows a hierarchy of relatedness to Siphoviridae from a wide range of bacterial hosts.</title>
        <authorList>
            <person name="Lucchini S."/>
            <person name="Desiere F."/>
            <person name="Brussow H."/>
        </authorList>
    </citation>
    <scope>NUCLEOTIDE SEQUENCE [LARGE SCALE GENOMIC DNA]</scope>
</reference>
<dbReference type="InterPro" id="IPR008577">
    <property type="entry name" value="DUF859"/>
</dbReference>
<dbReference type="EMBL" id="AF158600">
    <property type="protein sequence ID" value="AAC34417.1"/>
    <property type="molecule type" value="Genomic_DNA"/>
</dbReference>
<dbReference type="PIR" id="T13640">
    <property type="entry name" value="T13640"/>
</dbReference>
<accession>O80185</accession>
<evidence type="ECO:0000313" key="1">
    <source>
        <dbReference type="EMBL" id="AAC34417.1"/>
    </source>
</evidence>
<sequence length="669" mass="74411">MAEFWSNNDRGYRIRLWIDQVSQDKVANTSQVRFQLALLNTTTTFAQYSCNAYIDFEGQRLNWSGSPSVLSWYQTVPLIDQTVTINHDFNGKKTFSFSAQFNGSGGWSPRTLTISGVSFTLTDIPRGSTTSDVSATIGSPVTIKINARQDSYRHAIWVKYGNYNQKITNENVKDSFTWTPPIELCNELPNYTNGRGDITVVTYDGGREVASDTKTIFLNVPDYVRPNLTGISLTDTNVVARNIISSSEHFVQMLSNIKVSFDGASGAYGSTIEHYRAEIVGYNQTITSNGGTFGNLTFNGQVTIRATVTDSRGRQSEPFDKTITILEYFAPSLKIDVKRVGETSSTLEILRNAQIAPLTINGVQKNTMKLTFKVSPYGKNDYTTDNGPASGEWIGVSSIVNKSADLAGEYSAKHSWQVLAILEDKFTSTSVNVDVPVERVVLSYDRQGLGVGKIREFGALDVLGDIYANDSQIQQYQLTSNNGGPKGKVGNANNLYEPGQYCLGPSAPGNPNGQWGFLFHYSYNGNNTDGIKEAIQTFWSNDGRLFFRHHRWSKIIDDWEPWKEFARNDNTNLINTGWQYAGYNNSFYKRVGDILTIKYDFVGNGDTITFATIPKEVFTAPQNYMLTIAVWIIDGNDNTHVQIDKGSNSLMALSTKNGWSYAGQLTIML</sequence>
<dbReference type="GeneID" id="1262688"/>
<reference evidence="1 2" key="2">
    <citation type="journal article" date="1999" name="J. Virol.">
        <title>Comparative genomics of Streptococcus thermophilus phage species supports a modular evolution theory.</title>
        <authorList>
            <person name="Lucchini S."/>
            <person name="Desiere F."/>
            <person name="Brussow H."/>
        </authorList>
    </citation>
    <scope>NUCLEOTIDE SEQUENCE</scope>
</reference>
<evidence type="ECO:0000313" key="2">
    <source>
        <dbReference type="Proteomes" id="UP000002581"/>
    </source>
</evidence>
<proteinExistence type="predicted"/>
<dbReference type="RefSeq" id="NP_056695.1">
    <property type="nucleotide sequence ID" value="NC_002214.1"/>
</dbReference>
<dbReference type="KEGG" id="vg:1262688"/>
<protein>
    <submittedName>
        <fullName evidence="1">Minor structural protein</fullName>
    </submittedName>
</protein>